<feature type="domain" description="GHMP kinase N-terminal" evidence="11">
    <location>
        <begin position="78"/>
        <end position="155"/>
    </location>
</feature>
<accession>A0A839V2R5</accession>
<dbReference type="InterPro" id="IPR004424">
    <property type="entry name" value="IspE"/>
</dbReference>
<evidence type="ECO:0000256" key="8">
    <source>
        <dbReference type="ARBA" id="ARBA00023229"/>
    </source>
</evidence>
<dbReference type="InterPro" id="IPR036554">
    <property type="entry name" value="GHMP_kinase_C_sf"/>
</dbReference>
<dbReference type="HAMAP" id="MF_00061">
    <property type="entry name" value="IspE"/>
    <property type="match status" value="1"/>
</dbReference>
<keyword evidence="5 10" id="KW-0547">Nucleotide-binding</keyword>
<dbReference type="InterPro" id="IPR014721">
    <property type="entry name" value="Ribsml_uS5_D2-typ_fold_subgr"/>
</dbReference>
<keyword evidence="8 10" id="KW-0414">Isoprene biosynthesis</keyword>
<protein>
    <recommendedName>
        <fullName evidence="3 10">4-diphosphocytidyl-2-C-methyl-D-erythritol kinase</fullName>
        <shortName evidence="10">CMK</shortName>
        <ecNumber evidence="2 10">2.7.1.148</ecNumber>
    </recommendedName>
    <alternativeName>
        <fullName evidence="9 10">4-(cytidine-5'-diphospho)-2-C-methyl-D-erythritol kinase</fullName>
    </alternativeName>
</protein>
<dbReference type="Pfam" id="PF00288">
    <property type="entry name" value="GHMP_kinases_N"/>
    <property type="match status" value="1"/>
</dbReference>
<organism evidence="13 14">
    <name type="scientific">Endobacter medicaginis</name>
    <dbReference type="NCBI Taxonomy" id="1181271"/>
    <lineage>
        <taxon>Bacteria</taxon>
        <taxon>Pseudomonadati</taxon>
        <taxon>Pseudomonadota</taxon>
        <taxon>Alphaproteobacteria</taxon>
        <taxon>Acetobacterales</taxon>
        <taxon>Acetobacteraceae</taxon>
        <taxon>Endobacter</taxon>
    </lineage>
</organism>
<dbReference type="InterPro" id="IPR020568">
    <property type="entry name" value="Ribosomal_Su5_D2-typ_SF"/>
</dbReference>
<dbReference type="GO" id="GO:0050515">
    <property type="term" value="F:4-(cytidine 5'-diphospho)-2-C-methyl-D-erythritol kinase activity"/>
    <property type="evidence" value="ECO:0007669"/>
    <property type="project" value="UniProtKB-UniRule"/>
</dbReference>
<dbReference type="PANTHER" id="PTHR43527:SF2">
    <property type="entry name" value="4-DIPHOSPHOCYTIDYL-2-C-METHYL-D-ERYTHRITOL KINASE, CHLOROPLASTIC"/>
    <property type="match status" value="1"/>
</dbReference>
<dbReference type="UniPathway" id="UPA00056">
    <property type="reaction ID" value="UER00094"/>
</dbReference>
<dbReference type="InterPro" id="IPR013750">
    <property type="entry name" value="GHMP_kinase_C_dom"/>
</dbReference>
<dbReference type="Gene3D" id="3.30.70.890">
    <property type="entry name" value="GHMP kinase, C-terminal domain"/>
    <property type="match status" value="1"/>
</dbReference>
<evidence type="ECO:0000256" key="10">
    <source>
        <dbReference type="HAMAP-Rule" id="MF_00061"/>
    </source>
</evidence>
<keyword evidence="14" id="KW-1185">Reference proteome</keyword>
<gene>
    <name evidence="10" type="primary">ispE</name>
    <name evidence="13" type="ORF">FHR90_001704</name>
</gene>
<dbReference type="NCBIfam" id="TIGR00154">
    <property type="entry name" value="ispE"/>
    <property type="match status" value="1"/>
</dbReference>
<evidence type="ECO:0000256" key="4">
    <source>
        <dbReference type="ARBA" id="ARBA00022679"/>
    </source>
</evidence>
<dbReference type="PIRSF" id="PIRSF010376">
    <property type="entry name" value="IspE"/>
    <property type="match status" value="1"/>
</dbReference>
<keyword evidence="6 10" id="KW-0418">Kinase</keyword>
<dbReference type="GO" id="GO:0016114">
    <property type="term" value="P:terpenoid biosynthetic process"/>
    <property type="evidence" value="ECO:0007669"/>
    <property type="project" value="UniProtKB-UniRule"/>
</dbReference>
<dbReference type="PANTHER" id="PTHR43527">
    <property type="entry name" value="4-DIPHOSPHOCYTIDYL-2-C-METHYL-D-ERYTHRITOL KINASE, CHLOROPLASTIC"/>
    <property type="match status" value="1"/>
</dbReference>
<evidence type="ECO:0000256" key="6">
    <source>
        <dbReference type="ARBA" id="ARBA00022777"/>
    </source>
</evidence>
<comment type="similarity">
    <text evidence="1 10">Belongs to the GHMP kinase family. IspE subfamily.</text>
</comment>
<dbReference type="EMBL" id="JACHXV010000005">
    <property type="protein sequence ID" value="MBB3173872.1"/>
    <property type="molecule type" value="Genomic_DNA"/>
</dbReference>
<comment type="function">
    <text evidence="10">Catalyzes the phosphorylation of the position 2 hydroxy group of 4-diphosphocytidyl-2C-methyl-D-erythritol.</text>
</comment>
<evidence type="ECO:0000259" key="12">
    <source>
        <dbReference type="Pfam" id="PF08544"/>
    </source>
</evidence>
<dbReference type="Gene3D" id="3.30.230.10">
    <property type="match status" value="1"/>
</dbReference>
<dbReference type="NCBIfam" id="NF011202">
    <property type="entry name" value="PRK14608.1"/>
    <property type="match status" value="1"/>
</dbReference>
<evidence type="ECO:0000256" key="9">
    <source>
        <dbReference type="ARBA" id="ARBA00032554"/>
    </source>
</evidence>
<keyword evidence="7 10" id="KW-0067">ATP-binding</keyword>
<evidence type="ECO:0000256" key="3">
    <source>
        <dbReference type="ARBA" id="ARBA00017473"/>
    </source>
</evidence>
<feature type="binding site" evidence="10">
    <location>
        <begin position="106"/>
        <end position="116"/>
    </location>
    <ligand>
        <name>ATP</name>
        <dbReference type="ChEBI" id="CHEBI:30616"/>
    </ligand>
</feature>
<evidence type="ECO:0000256" key="2">
    <source>
        <dbReference type="ARBA" id="ARBA00012052"/>
    </source>
</evidence>
<name>A0A839V2R5_9PROT</name>
<feature type="active site" evidence="10">
    <location>
        <position position="19"/>
    </location>
</feature>
<dbReference type="SUPFAM" id="SSF55060">
    <property type="entry name" value="GHMP Kinase, C-terminal domain"/>
    <property type="match status" value="1"/>
</dbReference>
<comment type="caution">
    <text evidence="13">The sequence shown here is derived from an EMBL/GenBank/DDBJ whole genome shotgun (WGS) entry which is preliminary data.</text>
</comment>
<evidence type="ECO:0000313" key="14">
    <source>
        <dbReference type="Proteomes" id="UP000557688"/>
    </source>
</evidence>
<comment type="catalytic activity">
    <reaction evidence="10">
        <text>4-CDP-2-C-methyl-D-erythritol + ATP = 4-CDP-2-C-methyl-D-erythritol 2-phosphate + ADP + H(+)</text>
        <dbReference type="Rhea" id="RHEA:18437"/>
        <dbReference type="ChEBI" id="CHEBI:15378"/>
        <dbReference type="ChEBI" id="CHEBI:30616"/>
        <dbReference type="ChEBI" id="CHEBI:57823"/>
        <dbReference type="ChEBI" id="CHEBI:57919"/>
        <dbReference type="ChEBI" id="CHEBI:456216"/>
        <dbReference type="EC" id="2.7.1.148"/>
    </reaction>
</comment>
<dbReference type="Proteomes" id="UP000557688">
    <property type="component" value="Unassembled WGS sequence"/>
</dbReference>
<sequence length="298" mass="29903">MSAVTSEAASDLSVLARAKVNLALQVTGRRADGYHLLDSLVVFASIADRISVAPAEALSLRVAGPFGAALAGAPDADNLVLRAARSLAGAAGIASGASIVLEKNLPVASGIGGGSADAAATLLALQRLWRVRPDPAALAGIALGLGADVPVCLDGRPCRMRGIGEILDPLPTLPQGWIVLANAGIPVATPAVFRARKAGFSPQLCLPAHFADFRALADWLRLHSVNDLEAAAVAICPPIAGVLAGLAAGPGCLLARMSGSGGTCFALHDDAASAAASAQRLSAQGWWARSGRLGGDPA</sequence>
<keyword evidence="4 10" id="KW-0808">Transferase</keyword>
<feature type="domain" description="GHMP kinase C-terminal" evidence="12">
    <location>
        <begin position="212"/>
        <end position="283"/>
    </location>
</feature>
<dbReference type="RefSeq" id="WP_266152841.1">
    <property type="nucleotide sequence ID" value="NZ_JACHXV010000005.1"/>
</dbReference>
<evidence type="ECO:0000256" key="1">
    <source>
        <dbReference type="ARBA" id="ARBA00009684"/>
    </source>
</evidence>
<dbReference type="GO" id="GO:0005524">
    <property type="term" value="F:ATP binding"/>
    <property type="evidence" value="ECO:0007669"/>
    <property type="project" value="UniProtKB-UniRule"/>
</dbReference>
<comment type="pathway">
    <text evidence="10">Isoprenoid biosynthesis; isopentenyl diphosphate biosynthesis via DXP pathway; isopentenyl diphosphate from 1-deoxy-D-xylulose 5-phosphate: step 3/6.</text>
</comment>
<dbReference type="SUPFAM" id="SSF54211">
    <property type="entry name" value="Ribosomal protein S5 domain 2-like"/>
    <property type="match status" value="1"/>
</dbReference>
<dbReference type="GO" id="GO:0019288">
    <property type="term" value="P:isopentenyl diphosphate biosynthetic process, methylerythritol 4-phosphate pathway"/>
    <property type="evidence" value="ECO:0007669"/>
    <property type="project" value="UniProtKB-UniRule"/>
</dbReference>
<feature type="active site" evidence="10">
    <location>
        <position position="148"/>
    </location>
</feature>
<evidence type="ECO:0000256" key="5">
    <source>
        <dbReference type="ARBA" id="ARBA00022741"/>
    </source>
</evidence>
<evidence type="ECO:0000259" key="11">
    <source>
        <dbReference type="Pfam" id="PF00288"/>
    </source>
</evidence>
<reference evidence="13 14" key="1">
    <citation type="submission" date="2020-08" db="EMBL/GenBank/DDBJ databases">
        <title>Genomic Encyclopedia of Type Strains, Phase III (KMG-III): the genomes of soil and plant-associated and newly described type strains.</title>
        <authorList>
            <person name="Whitman W."/>
        </authorList>
    </citation>
    <scope>NUCLEOTIDE SEQUENCE [LARGE SCALE GENOMIC DNA]</scope>
    <source>
        <strain evidence="13 14">CECT 8088</strain>
    </source>
</reference>
<proteinExistence type="inferred from homology"/>
<dbReference type="EC" id="2.7.1.148" evidence="2 10"/>
<evidence type="ECO:0000313" key="13">
    <source>
        <dbReference type="EMBL" id="MBB3173872.1"/>
    </source>
</evidence>
<dbReference type="Pfam" id="PF08544">
    <property type="entry name" value="GHMP_kinases_C"/>
    <property type="match status" value="1"/>
</dbReference>
<dbReference type="AlphaFoldDB" id="A0A839V2R5"/>
<evidence type="ECO:0000256" key="7">
    <source>
        <dbReference type="ARBA" id="ARBA00022840"/>
    </source>
</evidence>
<dbReference type="InterPro" id="IPR006204">
    <property type="entry name" value="GHMP_kinase_N_dom"/>
</dbReference>